<name>A0ABS9KZR1_9BACT</name>
<evidence type="ECO:0000256" key="2">
    <source>
        <dbReference type="ARBA" id="ARBA00022748"/>
    </source>
</evidence>
<evidence type="ECO:0000256" key="1">
    <source>
        <dbReference type="ARBA" id="ARBA00009186"/>
    </source>
</evidence>
<feature type="transmembrane region" description="Helical" evidence="3">
    <location>
        <begin position="500"/>
        <end position="524"/>
    </location>
</feature>
<feature type="transmembrane region" description="Helical" evidence="3">
    <location>
        <begin position="12"/>
        <end position="33"/>
    </location>
</feature>
<keyword evidence="3" id="KW-0472">Membrane</keyword>
<dbReference type="InterPro" id="IPR003567">
    <property type="entry name" value="Cyt_c_biogenesis"/>
</dbReference>
<evidence type="ECO:0000256" key="3">
    <source>
        <dbReference type="SAM" id="Phobius"/>
    </source>
</evidence>
<dbReference type="Pfam" id="PF16327">
    <property type="entry name" value="CcmF_C"/>
    <property type="match status" value="1"/>
</dbReference>
<feature type="transmembrane region" description="Helical" evidence="3">
    <location>
        <begin position="218"/>
        <end position="238"/>
    </location>
</feature>
<feature type="transmembrane region" description="Helical" evidence="3">
    <location>
        <begin position="136"/>
        <end position="155"/>
    </location>
</feature>
<keyword evidence="7" id="KW-1185">Reference proteome</keyword>
<proteinExistence type="inferred from homology"/>
<dbReference type="PANTHER" id="PTHR43653">
    <property type="entry name" value="CYTOCHROME C ASSEMBLY PROTEIN-RELATED"/>
    <property type="match status" value="1"/>
</dbReference>
<accession>A0ABS9KZR1</accession>
<evidence type="ECO:0000313" key="6">
    <source>
        <dbReference type="EMBL" id="MCG2617830.1"/>
    </source>
</evidence>
<feature type="transmembrane region" description="Helical" evidence="3">
    <location>
        <begin position="353"/>
        <end position="373"/>
    </location>
</feature>
<evidence type="ECO:0000259" key="5">
    <source>
        <dbReference type="Pfam" id="PF16327"/>
    </source>
</evidence>
<dbReference type="PANTHER" id="PTHR43653:SF1">
    <property type="entry name" value="CYTOCHROME C-TYPE BIOGENESIS PROTEIN CCMF"/>
    <property type="match status" value="1"/>
</dbReference>
<keyword evidence="3" id="KW-1133">Transmembrane helix</keyword>
<dbReference type="PRINTS" id="PR01410">
    <property type="entry name" value="CCBIOGENESIS"/>
</dbReference>
<feature type="transmembrane region" description="Helical" evidence="3">
    <location>
        <begin position="439"/>
        <end position="459"/>
    </location>
</feature>
<dbReference type="InterPro" id="IPR002541">
    <property type="entry name" value="Cyt_c_assembly"/>
</dbReference>
<feature type="transmembrane region" description="Helical" evidence="3">
    <location>
        <begin position="471"/>
        <end position="488"/>
    </location>
</feature>
<evidence type="ECO:0000259" key="4">
    <source>
        <dbReference type="Pfam" id="PF01578"/>
    </source>
</evidence>
<feature type="transmembrane region" description="Helical" evidence="3">
    <location>
        <begin position="107"/>
        <end position="124"/>
    </location>
</feature>
<reference evidence="6" key="1">
    <citation type="submission" date="2022-01" db="EMBL/GenBank/DDBJ databases">
        <authorList>
            <person name="Jo J.-H."/>
            <person name="Im W.-T."/>
        </authorList>
    </citation>
    <scope>NUCLEOTIDE SEQUENCE</scope>
    <source>
        <strain evidence="6">NA20</strain>
    </source>
</reference>
<dbReference type="RefSeq" id="WP_237876684.1">
    <property type="nucleotide sequence ID" value="NZ_JAKLTR010000026.1"/>
</dbReference>
<feature type="transmembrane region" description="Helical" evidence="3">
    <location>
        <begin position="250"/>
        <end position="271"/>
    </location>
</feature>
<comment type="similarity">
    <text evidence="1">Belongs to the CcmF/CycK/Ccl1/NrfE/CcsA family.</text>
</comment>
<feature type="transmembrane region" description="Helical" evidence="3">
    <location>
        <begin position="314"/>
        <end position="333"/>
    </location>
</feature>
<dbReference type="InterPro" id="IPR032523">
    <property type="entry name" value="CcmF_C"/>
</dbReference>
<gene>
    <name evidence="6" type="primary">ccsA</name>
    <name evidence="6" type="ORF">LZZ85_26250</name>
</gene>
<organism evidence="6 7">
    <name type="scientific">Terrimonas ginsenosidimutans</name>
    <dbReference type="NCBI Taxonomy" id="2908004"/>
    <lineage>
        <taxon>Bacteria</taxon>
        <taxon>Pseudomonadati</taxon>
        <taxon>Bacteroidota</taxon>
        <taxon>Chitinophagia</taxon>
        <taxon>Chitinophagales</taxon>
        <taxon>Chitinophagaceae</taxon>
        <taxon>Terrimonas</taxon>
    </lineage>
</organism>
<comment type="caution">
    <text evidence="6">The sequence shown here is derived from an EMBL/GenBank/DDBJ whole genome shotgun (WGS) entry which is preliminary data.</text>
</comment>
<dbReference type="Pfam" id="PF01578">
    <property type="entry name" value="Cytochrom_C_asm"/>
    <property type="match status" value="1"/>
</dbReference>
<feature type="domain" description="Cytochrome c-type biogenesis protein CcmF C-terminal" evidence="5">
    <location>
        <begin position="360"/>
        <end position="597"/>
    </location>
</feature>
<keyword evidence="3" id="KW-0812">Transmembrane</keyword>
<protein>
    <submittedName>
        <fullName evidence="6">Cytochrome c biogenesis protein CcsA</fullName>
    </submittedName>
</protein>
<dbReference type="EMBL" id="JAKLTR010000026">
    <property type="protein sequence ID" value="MCG2617830.1"/>
    <property type="molecule type" value="Genomic_DNA"/>
</dbReference>
<feature type="domain" description="Cytochrome c assembly protein" evidence="4">
    <location>
        <begin position="106"/>
        <end position="337"/>
    </location>
</feature>
<feature type="transmembrane region" description="Helical" evidence="3">
    <location>
        <begin position="790"/>
        <end position="810"/>
    </location>
</feature>
<feature type="transmembrane region" description="Helical" evidence="3">
    <location>
        <begin position="393"/>
        <end position="411"/>
    </location>
</feature>
<keyword evidence="2" id="KW-0201">Cytochrome c-type biogenesis</keyword>
<feature type="transmembrane region" description="Helical" evidence="3">
    <location>
        <begin position="54"/>
        <end position="75"/>
    </location>
</feature>
<dbReference type="Proteomes" id="UP001165367">
    <property type="component" value="Unassembled WGS sequence"/>
</dbReference>
<feature type="transmembrane region" description="Helical" evidence="3">
    <location>
        <begin position="536"/>
        <end position="554"/>
    </location>
</feature>
<evidence type="ECO:0000313" key="7">
    <source>
        <dbReference type="Proteomes" id="UP001165367"/>
    </source>
</evidence>
<feature type="transmembrane region" description="Helical" evidence="3">
    <location>
        <begin position="291"/>
        <end position="307"/>
    </location>
</feature>
<sequence length="822" mass="92319">MDYIGEHLLPGQLGHFFITLSLVASIVASFAYFKATRHVDTVAGDYYWKKLARIAFLIEVVSVFSIFIILFYIIYNHLFEYKYAWQHSSRSLEFKYLLSCFWEGQEGSTLLWSIWHCVLGLVLIKTGKTWEAPVMSVVSFVQFCLATMLTGLYIFEWKMGSNPFTLLRDSGVLDNAVGMHMNADITQPLRPDYLNFIKDGNDLNPLLQNYWMVIHPPVLFLGFASTLIPFAFAIAALWTRRYTDWIKQVLPWSLFSLAVLGVGIMMGAAWAYESLTFGGYWAWDPVENASLVPWLILVAGVHTLLIYKHSGHSLKSTFLFMILTFVFILYSTFLTKSGVLGESSVHAFTDSGMNVQLVSFLAIFFIPSIILLINRSKEIPAIRKEEATSSREFWMFIGSLVFFLTAIVISAKTSLPVFNKIFGTKIAAPEDEEFAYNQIQIHVAIIIGILTAIVQYLRYKSTTGTAFWKKIWIPTIISILAATAILYFGDINYQTHGAGYLGAIWLAIIAAVYAIIANAAYIWVGVNGKLKLSGGSISHLGFGLVLLGILLSSSKKEILSRNSSGIAIDFGKESKEKAGENLTLVKGFPMKMGKFDVTYEKDSAHPKKQQWYYFIHFKSRTDKEEFTLKPNAFVNYKGNEGLMANPDSRHYLDHDVFTYISALPNPEKNKDTATFKPNPVRTGDSIFYSKGYLIVEKVATRDSLPFDGFRPGDKATVATIGVHSLTRGNYTAEALLIDQGGKQFAVPDTIMPESLILQLNSVTGDSLNIGVKESNTILEYVTLKAYKFPYINVLWIGIIITAIGILMSMVRRIQLNRQLKKA</sequence>